<dbReference type="InterPro" id="IPR009080">
    <property type="entry name" value="tRNAsynth_Ia_anticodon-bd"/>
</dbReference>
<evidence type="ECO:0000313" key="14">
    <source>
        <dbReference type="Proteomes" id="UP000007014"/>
    </source>
</evidence>
<feature type="domain" description="Cysteinyl-tRNA synthetase class Ia DALR" evidence="12">
    <location>
        <begin position="432"/>
        <end position="496"/>
    </location>
</feature>
<comment type="cofactor">
    <cofactor evidence="1">
        <name>Zn(2+)</name>
        <dbReference type="ChEBI" id="CHEBI:29105"/>
    </cofactor>
</comment>
<evidence type="ECO:0000256" key="4">
    <source>
        <dbReference type="ARBA" id="ARBA00022598"/>
    </source>
</evidence>
<proteinExistence type="inferred from homology"/>
<evidence type="ECO:0000256" key="2">
    <source>
        <dbReference type="ARBA" id="ARBA00005594"/>
    </source>
</evidence>
<keyword evidence="5" id="KW-0479">Metal-binding</keyword>
<dbReference type="STRING" id="280699.M1V6X1"/>
<dbReference type="HOGENOM" id="CLU_013528_0_1_1"/>
<comment type="similarity">
    <text evidence="2">Belongs to the class-I aminoacyl-tRNA synthetase family.</text>
</comment>
<dbReference type="PRINTS" id="PR00983">
    <property type="entry name" value="TRNASYNTHCYS"/>
</dbReference>
<dbReference type="GO" id="GO:0006423">
    <property type="term" value="P:cysteinyl-tRNA aminoacylation"/>
    <property type="evidence" value="ECO:0007669"/>
    <property type="project" value="InterPro"/>
</dbReference>
<dbReference type="eggNOG" id="KOG2007">
    <property type="taxonomic scope" value="Eukaryota"/>
</dbReference>
<dbReference type="SUPFAM" id="SSF47323">
    <property type="entry name" value="Anticodon-binding domain of a subclass of class I aminoacyl-tRNA synthetases"/>
    <property type="match status" value="1"/>
</dbReference>
<keyword evidence="10" id="KW-0030">Aminoacyl-tRNA synthetase</keyword>
<dbReference type="OrthoDB" id="438179at2759"/>
<dbReference type="InterPro" id="IPR015273">
    <property type="entry name" value="Cys-tRNA-synt_Ia_DALR"/>
</dbReference>
<dbReference type="AlphaFoldDB" id="M1V6X1"/>
<evidence type="ECO:0000259" key="12">
    <source>
        <dbReference type="SMART" id="SM00840"/>
    </source>
</evidence>
<dbReference type="GO" id="GO:0046872">
    <property type="term" value="F:metal ion binding"/>
    <property type="evidence" value="ECO:0007669"/>
    <property type="project" value="UniProtKB-KW"/>
</dbReference>
<reference evidence="13 14" key="1">
    <citation type="journal article" date="2004" name="Nature">
        <title>Genome sequence of the ultrasmall unicellular red alga Cyanidioschyzon merolae 10D.</title>
        <authorList>
            <person name="Matsuzaki M."/>
            <person name="Misumi O."/>
            <person name="Shin-i T."/>
            <person name="Maruyama S."/>
            <person name="Takahara M."/>
            <person name="Miyagishima S."/>
            <person name="Mori T."/>
            <person name="Nishida K."/>
            <person name="Yagisawa F."/>
            <person name="Nishida K."/>
            <person name="Yoshida Y."/>
            <person name="Nishimura Y."/>
            <person name="Nakao S."/>
            <person name="Kobayashi T."/>
            <person name="Momoyama Y."/>
            <person name="Higashiyama T."/>
            <person name="Minoda A."/>
            <person name="Sano M."/>
            <person name="Nomoto H."/>
            <person name="Oishi K."/>
            <person name="Hayashi H."/>
            <person name="Ohta F."/>
            <person name="Nishizaka S."/>
            <person name="Haga S."/>
            <person name="Miura S."/>
            <person name="Morishita T."/>
            <person name="Kabeya Y."/>
            <person name="Terasawa K."/>
            <person name="Suzuki Y."/>
            <person name="Ishii Y."/>
            <person name="Asakawa S."/>
            <person name="Takano H."/>
            <person name="Ohta N."/>
            <person name="Kuroiwa H."/>
            <person name="Tanaka K."/>
            <person name="Shimizu N."/>
            <person name="Sugano S."/>
            <person name="Sato N."/>
            <person name="Nozaki H."/>
            <person name="Ogasawara N."/>
            <person name="Kohara Y."/>
            <person name="Kuroiwa T."/>
        </authorList>
    </citation>
    <scope>NUCLEOTIDE SEQUENCE [LARGE SCALE GENOMIC DNA]</scope>
    <source>
        <strain evidence="13 14">10D</strain>
    </source>
</reference>
<evidence type="ECO:0000256" key="3">
    <source>
        <dbReference type="ARBA" id="ARBA00012832"/>
    </source>
</evidence>
<evidence type="ECO:0000256" key="10">
    <source>
        <dbReference type="ARBA" id="ARBA00023146"/>
    </source>
</evidence>
<dbReference type="RefSeq" id="XP_005535555.1">
    <property type="nucleotide sequence ID" value="XM_005535498.1"/>
</dbReference>
<keyword evidence="4 13" id="KW-0436">Ligase</keyword>
<name>M1V6X1_CYAM1</name>
<evidence type="ECO:0000256" key="9">
    <source>
        <dbReference type="ARBA" id="ARBA00022917"/>
    </source>
</evidence>
<dbReference type="SMART" id="SM00840">
    <property type="entry name" value="DALR_2"/>
    <property type="match status" value="1"/>
</dbReference>
<dbReference type="Pfam" id="PF01406">
    <property type="entry name" value="tRNA-synt_1e"/>
    <property type="match status" value="1"/>
</dbReference>
<gene>
    <name evidence="13" type="ORF">CYME_CME037C</name>
</gene>
<reference evidence="13 14" key="2">
    <citation type="journal article" date="2007" name="BMC Biol.">
        <title>A 100%-complete sequence reveals unusually simple genomic features in the hot-spring red alga Cyanidioschyzon merolae.</title>
        <authorList>
            <person name="Nozaki H."/>
            <person name="Takano H."/>
            <person name="Misumi O."/>
            <person name="Terasawa K."/>
            <person name="Matsuzaki M."/>
            <person name="Maruyama S."/>
            <person name="Nishida K."/>
            <person name="Yagisawa F."/>
            <person name="Yoshida Y."/>
            <person name="Fujiwara T."/>
            <person name="Takio S."/>
            <person name="Tamura K."/>
            <person name="Chung S.J."/>
            <person name="Nakamura S."/>
            <person name="Kuroiwa H."/>
            <person name="Tanaka K."/>
            <person name="Sato N."/>
            <person name="Kuroiwa T."/>
        </authorList>
    </citation>
    <scope>NUCLEOTIDE SEQUENCE [LARGE SCALE GENOMIC DNA]</scope>
    <source>
        <strain evidence="13 14">10D</strain>
    </source>
</reference>
<sequence length="557" mass="63517">MHTNLVLWSVWQDRPRFGFRSAANFTGKVEFVPKRRVCKQVTMQRRGSSSRSHGRLRCAENDLAWYARARTVFYNTLSRRKEPFETSSADGVVRFYSCGPTVYDYAHIGNFRAFLTYDLVKRWLMFCGYKVRHVMNITDVDDKIIQRSQREQRRAEDITRQFAAEFFQDLKALNIIPADAYPCATAHIDDMADLVRELLSRGFAYKLGDSVYYSVERFARYGTLARINFESLLSSNGEEEDAGPHTALKRDPRDFVLWKGHKPDDGDVKWDTPIGCGRPGWHTECAAMAMKYLGSSVDIHAGGSDLVFPHHENEIAQCEAVTGTMFARFWIHNGFVNINGEKMSKSLGNYITLRDLVRDPLDARAFRYAVITSLYRMPLNFTDDTLGAAATTLRRLDLFRKSIIDLERSEASTPGQKADQGLRASCEAYLRDFCDHMADDLNTARAAAVIFEALRHFEALRRDARLRPADASLILGMLREMDRVFGVFYEPELAHLSETSEPSSTGIPPEVLELARLRADARARRDFAMADKLREQLRLYGFAVRDTAQGPEITRLS</sequence>
<dbReference type="Gramene" id="CME037CT">
    <property type="protein sequence ID" value="CME037CT"/>
    <property type="gene ID" value="CME037C"/>
</dbReference>
<dbReference type="Gene3D" id="3.40.50.620">
    <property type="entry name" value="HUPs"/>
    <property type="match status" value="1"/>
</dbReference>
<evidence type="ECO:0000256" key="6">
    <source>
        <dbReference type="ARBA" id="ARBA00022741"/>
    </source>
</evidence>
<evidence type="ECO:0000256" key="5">
    <source>
        <dbReference type="ARBA" id="ARBA00022723"/>
    </source>
</evidence>
<evidence type="ECO:0000256" key="7">
    <source>
        <dbReference type="ARBA" id="ARBA00022833"/>
    </source>
</evidence>
<dbReference type="OMA" id="IMRWPSP"/>
<dbReference type="Pfam" id="PF23493">
    <property type="entry name" value="CysS_C"/>
    <property type="match status" value="1"/>
</dbReference>
<keyword evidence="8" id="KW-0067">ATP-binding</keyword>
<dbReference type="EMBL" id="AP006487">
    <property type="protein sequence ID" value="BAM79269.1"/>
    <property type="molecule type" value="Genomic_DNA"/>
</dbReference>
<dbReference type="Pfam" id="PF09190">
    <property type="entry name" value="DALR_2"/>
    <property type="match status" value="1"/>
</dbReference>
<keyword evidence="14" id="KW-1185">Reference proteome</keyword>
<dbReference type="KEGG" id="cme:CYME_CME037C"/>
<organism evidence="13 14">
    <name type="scientific">Cyanidioschyzon merolae (strain NIES-3377 / 10D)</name>
    <name type="common">Unicellular red alga</name>
    <dbReference type="NCBI Taxonomy" id="280699"/>
    <lineage>
        <taxon>Eukaryota</taxon>
        <taxon>Rhodophyta</taxon>
        <taxon>Bangiophyceae</taxon>
        <taxon>Cyanidiales</taxon>
        <taxon>Cyanidiaceae</taxon>
        <taxon>Cyanidioschyzon</taxon>
    </lineage>
</organism>
<dbReference type="NCBIfam" id="TIGR00435">
    <property type="entry name" value="cysS"/>
    <property type="match status" value="1"/>
</dbReference>
<dbReference type="InterPro" id="IPR056411">
    <property type="entry name" value="CysS_C"/>
</dbReference>
<evidence type="ECO:0000256" key="8">
    <source>
        <dbReference type="ARBA" id="ARBA00022840"/>
    </source>
</evidence>
<protein>
    <recommendedName>
        <fullName evidence="3">cysteine--tRNA ligase</fullName>
        <ecNumber evidence="3">6.1.1.16</ecNumber>
    </recommendedName>
    <alternativeName>
        <fullName evidence="11">Cysteinyl-tRNA synthetase</fullName>
    </alternativeName>
</protein>
<dbReference type="HAMAP" id="MF_00041">
    <property type="entry name" value="Cys_tRNA_synth"/>
    <property type="match status" value="1"/>
</dbReference>
<dbReference type="GO" id="GO:0005524">
    <property type="term" value="F:ATP binding"/>
    <property type="evidence" value="ECO:0007669"/>
    <property type="project" value="UniProtKB-KW"/>
</dbReference>
<dbReference type="PANTHER" id="PTHR10890">
    <property type="entry name" value="CYSTEINYL-TRNA SYNTHETASE"/>
    <property type="match status" value="1"/>
</dbReference>
<evidence type="ECO:0000313" key="13">
    <source>
        <dbReference type="EMBL" id="BAM79269.1"/>
    </source>
</evidence>
<dbReference type="Proteomes" id="UP000007014">
    <property type="component" value="Chromosome 5"/>
</dbReference>
<dbReference type="GO" id="GO:0004817">
    <property type="term" value="F:cysteine-tRNA ligase activity"/>
    <property type="evidence" value="ECO:0007669"/>
    <property type="project" value="UniProtKB-EC"/>
</dbReference>
<dbReference type="EC" id="6.1.1.16" evidence="3"/>
<dbReference type="SUPFAM" id="SSF52374">
    <property type="entry name" value="Nucleotidylyl transferase"/>
    <property type="match status" value="1"/>
</dbReference>
<keyword evidence="9" id="KW-0648">Protein biosynthesis</keyword>
<dbReference type="InterPro" id="IPR024909">
    <property type="entry name" value="Cys-tRNA/MSH_ligase"/>
</dbReference>
<dbReference type="InterPro" id="IPR015803">
    <property type="entry name" value="Cys-tRNA-ligase"/>
</dbReference>
<dbReference type="PANTHER" id="PTHR10890:SF25">
    <property type="entry name" value="CYSTEINE--TRNA LIGASE, CHLOROPLASTIC_MITOCHONDRIAL"/>
    <property type="match status" value="1"/>
</dbReference>
<dbReference type="Gene3D" id="1.20.120.1910">
    <property type="entry name" value="Cysteine-tRNA ligase, C-terminal anti-codon recognition domain"/>
    <property type="match status" value="1"/>
</dbReference>
<evidence type="ECO:0000256" key="11">
    <source>
        <dbReference type="ARBA" id="ARBA00031499"/>
    </source>
</evidence>
<dbReference type="CDD" id="cd00672">
    <property type="entry name" value="CysRS_core"/>
    <property type="match status" value="1"/>
</dbReference>
<evidence type="ECO:0000256" key="1">
    <source>
        <dbReference type="ARBA" id="ARBA00001947"/>
    </source>
</evidence>
<dbReference type="GeneID" id="16992770"/>
<dbReference type="GO" id="GO:0005737">
    <property type="term" value="C:cytoplasm"/>
    <property type="evidence" value="ECO:0007669"/>
    <property type="project" value="InterPro"/>
</dbReference>
<dbReference type="InterPro" id="IPR014729">
    <property type="entry name" value="Rossmann-like_a/b/a_fold"/>
</dbReference>
<accession>M1V6X1</accession>
<keyword evidence="6" id="KW-0547">Nucleotide-binding</keyword>
<dbReference type="InterPro" id="IPR032678">
    <property type="entry name" value="tRNA-synt_1_cat_dom"/>
</dbReference>
<keyword evidence="7" id="KW-0862">Zinc</keyword>